<dbReference type="EC" id="5.3.2.2" evidence="9"/>
<accession>A0A0N5ANX4</accession>
<dbReference type="InterPro" id="IPR011234">
    <property type="entry name" value="Fumarylacetoacetase-like_C"/>
</dbReference>
<protein>
    <recommendedName>
        <fullName evidence="10">Oxaloacetate tautomerase FAHD1, mitochondrial</fullName>
        <ecNumber evidence="5">3.7.1.5</ecNumber>
        <ecNumber evidence="2">4.1.1.112</ecNumber>
        <ecNumber evidence="9">5.3.2.2</ecNumber>
    </recommendedName>
    <alternativeName>
        <fullName evidence="7">Acylpyruvase FAHD1</fullName>
    </alternativeName>
    <alternativeName>
        <fullName evidence="6">Fumarylacetoacetate hydrolase domain-containing protein 1</fullName>
    </alternativeName>
    <alternativeName>
        <fullName evidence="4">Oxaloacetate decarboxylase</fullName>
    </alternativeName>
</protein>
<dbReference type="WBParaSite" id="SMUV_0000632801-mRNA-1">
    <property type="protein sequence ID" value="SMUV_0000632801-mRNA-1"/>
    <property type="gene ID" value="SMUV_0000632801"/>
</dbReference>
<comment type="similarity">
    <text evidence="1">Belongs to the FAH family.</text>
</comment>
<evidence type="ECO:0000256" key="2">
    <source>
        <dbReference type="ARBA" id="ARBA00012947"/>
    </source>
</evidence>
<evidence type="ECO:0000256" key="4">
    <source>
        <dbReference type="ARBA" id="ARBA00032305"/>
    </source>
</evidence>
<evidence type="ECO:0000256" key="9">
    <source>
        <dbReference type="ARBA" id="ARBA00044973"/>
    </source>
</evidence>
<dbReference type="GO" id="GO:0047621">
    <property type="term" value="F:acylpyruvate hydrolase activity"/>
    <property type="evidence" value="ECO:0007669"/>
    <property type="project" value="UniProtKB-EC"/>
</dbReference>
<evidence type="ECO:0000256" key="3">
    <source>
        <dbReference type="ARBA" id="ARBA00022723"/>
    </source>
</evidence>
<evidence type="ECO:0000256" key="5">
    <source>
        <dbReference type="ARBA" id="ARBA00039040"/>
    </source>
</evidence>
<dbReference type="Proteomes" id="UP000046393">
    <property type="component" value="Unplaced"/>
</dbReference>
<keyword evidence="3" id="KW-0479">Metal-binding</keyword>
<dbReference type="EC" id="4.1.1.112" evidence="2"/>
<dbReference type="GO" id="GO:0019752">
    <property type="term" value="P:carboxylic acid metabolic process"/>
    <property type="evidence" value="ECO:0007669"/>
    <property type="project" value="UniProtKB-ARBA"/>
</dbReference>
<comment type="catalytic activity">
    <reaction evidence="12">
        <text>3-fumarylpyruvate + H2O = fumarate + pyruvate + H(+)</text>
        <dbReference type="Rhea" id="RHEA:26168"/>
        <dbReference type="ChEBI" id="CHEBI:15361"/>
        <dbReference type="ChEBI" id="CHEBI:15377"/>
        <dbReference type="ChEBI" id="CHEBI:15378"/>
        <dbReference type="ChEBI" id="CHEBI:16854"/>
        <dbReference type="ChEBI" id="CHEBI:29806"/>
    </reaction>
</comment>
<evidence type="ECO:0000259" key="15">
    <source>
        <dbReference type="Pfam" id="PF01557"/>
    </source>
</evidence>
<name>A0A0N5ANX4_9BILA</name>
<comment type="catalytic activity">
    <reaction evidence="11">
        <text>a 3-acylpyruvate + H2O = a carboxylate + pyruvate + H(+)</text>
        <dbReference type="Rhea" id="RHEA:19009"/>
        <dbReference type="ChEBI" id="CHEBI:15361"/>
        <dbReference type="ChEBI" id="CHEBI:15377"/>
        <dbReference type="ChEBI" id="CHEBI:15378"/>
        <dbReference type="ChEBI" id="CHEBI:29067"/>
        <dbReference type="ChEBI" id="CHEBI:57278"/>
        <dbReference type="EC" id="3.7.1.5"/>
    </reaction>
</comment>
<evidence type="ECO:0000256" key="1">
    <source>
        <dbReference type="ARBA" id="ARBA00010211"/>
    </source>
</evidence>
<evidence type="ECO:0000256" key="8">
    <source>
        <dbReference type="ARBA" id="ARBA00044911"/>
    </source>
</evidence>
<dbReference type="SUPFAM" id="SSF56529">
    <property type="entry name" value="FAH"/>
    <property type="match status" value="1"/>
</dbReference>
<keyword evidence="16" id="KW-1185">Reference proteome</keyword>
<dbReference type="Pfam" id="PF01557">
    <property type="entry name" value="FAA_hydrolase"/>
    <property type="match status" value="1"/>
</dbReference>
<evidence type="ECO:0000256" key="6">
    <source>
        <dbReference type="ARBA" id="ARBA00042340"/>
    </source>
</evidence>
<evidence type="ECO:0000313" key="16">
    <source>
        <dbReference type="Proteomes" id="UP000046393"/>
    </source>
</evidence>
<dbReference type="PANTHER" id="PTHR11820:SF7">
    <property type="entry name" value="ACYLPYRUVASE FAHD1, MITOCHONDRIAL"/>
    <property type="match status" value="1"/>
</dbReference>
<dbReference type="InterPro" id="IPR036663">
    <property type="entry name" value="Fumarylacetoacetase_C_sf"/>
</dbReference>
<feature type="domain" description="Fumarylacetoacetase-like C-terminal" evidence="15">
    <location>
        <begin position="15"/>
        <end position="207"/>
    </location>
</feature>
<comment type="catalytic activity">
    <reaction evidence="13">
        <text>oxaloacetate + H(+) = pyruvate + CO2</text>
        <dbReference type="Rhea" id="RHEA:15641"/>
        <dbReference type="ChEBI" id="CHEBI:15361"/>
        <dbReference type="ChEBI" id="CHEBI:15378"/>
        <dbReference type="ChEBI" id="CHEBI:16452"/>
        <dbReference type="ChEBI" id="CHEBI:16526"/>
        <dbReference type="EC" id="4.1.1.112"/>
    </reaction>
</comment>
<reference evidence="17" key="1">
    <citation type="submission" date="2017-02" db="UniProtKB">
        <authorList>
            <consortium name="WormBaseParasite"/>
        </authorList>
    </citation>
    <scope>IDENTIFICATION</scope>
</reference>
<dbReference type="GO" id="GO:0046872">
    <property type="term" value="F:metal ion binding"/>
    <property type="evidence" value="ECO:0007669"/>
    <property type="project" value="UniProtKB-KW"/>
</dbReference>
<dbReference type="GO" id="GO:0008948">
    <property type="term" value="F:oxaloacetate decarboxylase activity"/>
    <property type="evidence" value="ECO:0007669"/>
    <property type="project" value="UniProtKB-EC"/>
</dbReference>
<evidence type="ECO:0000256" key="10">
    <source>
        <dbReference type="ARBA" id="ARBA00044980"/>
    </source>
</evidence>
<evidence type="ECO:0000256" key="12">
    <source>
        <dbReference type="ARBA" id="ARBA00047963"/>
    </source>
</evidence>
<evidence type="ECO:0000256" key="13">
    <source>
        <dbReference type="ARBA" id="ARBA00047973"/>
    </source>
</evidence>
<comment type="catalytic activity">
    <reaction evidence="14">
        <text>acetylpyruvate + H2O = acetate + pyruvate + H(+)</text>
        <dbReference type="Rhea" id="RHEA:16097"/>
        <dbReference type="ChEBI" id="CHEBI:15360"/>
        <dbReference type="ChEBI" id="CHEBI:15361"/>
        <dbReference type="ChEBI" id="CHEBI:15377"/>
        <dbReference type="ChEBI" id="CHEBI:15378"/>
        <dbReference type="ChEBI" id="CHEBI:30089"/>
    </reaction>
</comment>
<dbReference type="Gene3D" id="3.90.850.10">
    <property type="entry name" value="Fumarylacetoacetase-like, C-terminal domain"/>
    <property type="match status" value="1"/>
</dbReference>
<dbReference type="GO" id="GO:0005739">
    <property type="term" value="C:mitochondrion"/>
    <property type="evidence" value="ECO:0007669"/>
    <property type="project" value="TreeGrafter"/>
</dbReference>
<dbReference type="AlphaFoldDB" id="A0A0N5ANX4"/>
<sequence length="216" mass="24159">MTSTALREFWRIGTKIVCVGRNYKEHALELGNPIPKKPVIFVKTTNSYITEGNSIKIPHGCKNLQQEVELGVIFGKVAKCVKKADAMNYIAGYTVALDMTARDFQNEAKSAGHPWFLAKSFDCSCPISGFIERSKIADPHNEELFCYINGREQQRCKTNAMTFDIPTLIEYITQLVTMYPGDMLLTGTPAGVCKVESKDEIEFGLTKKITAKFTID</sequence>
<dbReference type="STRING" id="451379.A0A0N5ANX4"/>
<evidence type="ECO:0000313" key="17">
    <source>
        <dbReference type="WBParaSite" id="SMUV_0000632801-mRNA-1"/>
    </source>
</evidence>
<comment type="catalytic activity">
    <reaction evidence="8">
        <text>oxaloacetate = enol-oxaloacetate</text>
        <dbReference type="Rhea" id="RHEA:16021"/>
        <dbReference type="ChEBI" id="CHEBI:16452"/>
        <dbReference type="ChEBI" id="CHEBI:17479"/>
        <dbReference type="EC" id="5.3.2.2"/>
    </reaction>
    <physiologicalReaction direction="right-to-left" evidence="8">
        <dbReference type="Rhea" id="RHEA:16023"/>
    </physiologicalReaction>
</comment>
<evidence type="ECO:0000256" key="14">
    <source>
        <dbReference type="ARBA" id="ARBA00048846"/>
    </source>
</evidence>
<dbReference type="GO" id="GO:0050163">
    <property type="term" value="F:oxaloacetate tautomerase activity"/>
    <property type="evidence" value="ECO:0007669"/>
    <property type="project" value="UniProtKB-EC"/>
</dbReference>
<evidence type="ECO:0000256" key="7">
    <source>
        <dbReference type="ARBA" id="ARBA00044830"/>
    </source>
</evidence>
<dbReference type="GO" id="GO:0018773">
    <property type="term" value="F:acetylpyruvate hydrolase activity"/>
    <property type="evidence" value="ECO:0007669"/>
    <property type="project" value="TreeGrafter"/>
</dbReference>
<evidence type="ECO:0000256" key="11">
    <source>
        <dbReference type="ARBA" id="ARBA00047858"/>
    </source>
</evidence>
<proteinExistence type="inferred from homology"/>
<organism evidence="16 17">
    <name type="scientific">Syphacia muris</name>
    <dbReference type="NCBI Taxonomy" id="451379"/>
    <lineage>
        <taxon>Eukaryota</taxon>
        <taxon>Metazoa</taxon>
        <taxon>Ecdysozoa</taxon>
        <taxon>Nematoda</taxon>
        <taxon>Chromadorea</taxon>
        <taxon>Rhabditida</taxon>
        <taxon>Spirurina</taxon>
        <taxon>Oxyuridomorpha</taxon>
        <taxon>Oxyuroidea</taxon>
        <taxon>Oxyuridae</taxon>
        <taxon>Syphacia</taxon>
    </lineage>
</organism>
<dbReference type="EC" id="3.7.1.5" evidence="5"/>
<dbReference type="FunFam" id="3.90.850.10:FF:000003">
    <property type="entry name" value="Fumarylacetoacetate hydrolase domain-containing 1"/>
    <property type="match status" value="1"/>
</dbReference>
<dbReference type="PANTHER" id="PTHR11820">
    <property type="entry name" value="ACYLPYRUVASE"/>
    <property type="match status" value="1"/>
</dbReference>